<dbReference type="AlphaFoldDB" id="A0A0H5Q0X2"/>
<name>A0A0H5Q0X2_9ZZZZ</name>
<protein>
    <submittedName>
        <fullName evidence="2">Uncharacterized protein</fullName>
    </submittedName>
</protein>
<reference evidence="2" key="1">
    <citation type="submission" date="2015-06" db="EMBL/GenBank/DDBJ databases">
        <authorList>
            <person name="Joergensen T."/>
        </authorList>
    </citation>
    <scope>NUCLEOTIDE SEQUENCE</scope>
    <source>
        <strain evidence="2">RGRH0458</strain>
    </source>
</reference>
<feature type="region of interest" description="Disordered" evidence="1">
    <location>
        <begin position="76"/>
        <end position="95"/>
    </location>
</feature>
<sequence length="193" mass="20248">MDIFRVLLRWQGFSGGPGYSAFYFAGGGGLISDAQQVADRVGNAVESLQPILPGSVQLQVETEVQVLNSDTGEVQDYRIIDPPGPRSGSGTGSYSGASGGVINWRTDDLRNGRRIRGRTFIVPLAGSAYDAQGTLSTAAITALQDFASDVAGVDFDSELGVWSRPVGGSGGVFATVTGFNVPDMAAILRSRRD</sequence>
<reference evidence="2" key="2">
    <citation type="submission" date="2015-07" db="EMBL/GenBank/DDBJ databases">
        <title>Plasmids, circular viruses and viroids from rat gut.</title>
        <authorList>
            <person name="Jorgensen T.J."/>
            <person name="Hansen M.A."/>
            <person name="Xu Z."/>
            <person name="Tabak M.A."/>
            <person name="Sorensen S.J."/>
            <person name="Hansen L.H."/>
        </authorList>
    </citation>
    <scope>NUCLEOTIDE SEQUENCE</scope>
    <source>
        <strain evidence="2">RGRH0458</strain>
    </source>
</reference>
<evidence type="ECO:0000313" key="2">
    <source>
        <dbReference type="EMBL" id="CRY95060.1"/>
    </source>
</evidence>
<evidence type="ECO:0000256" key="1">
    <source>
        <dbReference type="SAM" id="MobiDB-lite"/>
    </source>
</evidence>
<dbReference type="EMBL" id="LN853100">
    <property type="protein sequence ID" value="CRY95060.1"/>
    <property type="molecule type" value="Genomic_DNA"/>
</dbReference>
<accession>A0A0H5Q0X2</accession>
<proteinExistence type="predicted"/>
<organism evidence="2">
    <name type="scientific">uncultured prokaryote</name>
    <dbReference type="NCBI Taxonomy" id="198431"/>
    <lineage>
        <taxon>unclassified sequences</taxon>
        <taxon>environmental samples</taxon>
    </lineage>
</organism>